<feature type="domain" description="HMG box" evidence="4">
    <location>
        <begin position="219"/>
        <end position="285"/>
    </location>
</feature>
<accession>R8BRV3</accession>
<evidence type="ECO:0000256" key="3">
    <source>
        <dbReference type="SAM" id="MobiDB-lite"/>
    </source>
</evidence>
<evidence type="ECO:0000313" key="6">
    <source>
        <dbReference type="Proteomes" id="UP000014074"/>
    </source>
</evidence>
<evidence type="ECO:0000256" key="2">
    <source>
        <dbReference type="PROSITE-ProRule" id="PRU00267"/>
    </source>
</evidence>
<keyword evidence="1 2" id="KW-0238">DNA-binding</keyword>
<feature type="compositionally biased region" description="Basic residues" evidence="3">
    <location>
        <begin position="58"/>
        <end position="92"/>
    </location>
</feature>
<dbReference type="InterPro" id="IPR050342">
    <property type="entry name" value="HMGB"/>
</dbReference>
<name>R8BRV3_PHAM7</name>
<dbReference type="PANTHER" id="PTHR48112:SF22">
    <property type="entry name" value="MITOCHONDRIAL TRANSCRIPTION FACTOR A, ISOFORM B"/>
    <property type="match status" value="1"/>
</dbReference>
<dbReference type="InterPro" id="IPR036910">
    <property type="entry name" value="HMG_box_dom_sf"/>
</dbReference>
<dbReference type="GeneID" id="19322684"/>
<dbReference type="AlphaFoldDB" id="R8BRV3"/>
<dbReference type="SMART" id="SM00398">
    <property type="entry name" value="HMG"/>
    <property type="match status" value="1"/>
</dbReference>
<dbReference type="GO" id="GO:0005634">
    <property type="term" value="C:nucleus"/>
    <property type="evidence" value="ECO:0007669"/>
    <property type="project" value="UniProtKB-UniRule"/>
</dbReference>
<keyword evidence="6" id="KW-1185">Reference proteome</keyword>
<dbReference type="Pfam" id="PF00505">
    <property type="entry name" value="HMG_box"/>
    <property type="match status" value="1"/>
</dbReference>
<sequence length="294" mass="32785">MFTSVRPVAAKAWRAASSLPATSLGHLSSRVTLARRQFIVVSGRSSVLSSRGFATKGRPTKKAGAKKTTAKKAAPKKKKKAVAKPKPKKVRKVVTPEEKKRLEARELKKIALFTEPTRLPENAWMVHTVQGLKGQKVGTEGLGNTMRGLSETFKALSASQLENYKEIAEKNKLTNNAEYKAWVESHTPEAIHDANKARQRLKRVFKQPIKGFIQDDRQPKRAVSAYSLFTKSRWASGSWPGQKAPEVAVILAREWKSLGDAERQTYVDLAKADAERYEKDYKNILGRDKSTKSS</sequence>
<feature type="region of interest" description="Disordered" evidence="3">
    <location>
        <begin position="50"/>
        <end position="93"/>
    </location>
</feature>
<proteinExistence type="predicted"/>
<organism evidence="5 6">
    <name type="scientific">Phaeoacremonium minimum (strain UCR-PA7)</name>
    <name type="common">Esca disease fungus</name>
    <name type="synonym">Togninia minima</name>
    <dbReference type="NCBI Taxonomy" id="1286976"/>
    <lineage>
        <taxon>Eukaryota</taxon>
        <taxon>Fungi</taxon>
        <taxon>Dikarya</taxon>
        <taxon>Ascomycota</taxon>
        <taxon>Pezizomycotina</taxon>
        <taxon>Sordariomycetes</taxon>
        <taxon>Sordariomycetidae</taxon>
        <taxon>Togniniales</taxon>
        <taxon>Togniniaceae</taxon>
        <taxon>Phaeoacremonium</taxon>
    </lineage>
</organism>
<dbReference type="Gene3D" id="1.10.30.10">
    <property type="entry name" value="High mobility group box domain"/>
    <property type="match status" value="2"/>
</dbReference>
<dbReference type="eggNOG" id="ENOG502SA5X">
    <property type="taxonomic scope" value="Eukaryota"/>
</dbReference>
<dbReference type="CDD" id="cd00084">
    <property type="entry name" value="HMG-box_SF"/>
    <property type="match status" value="1"/>
</dbReference>
<dbReference type="RefSeq" id="XP_007913168.1">
    <property type="nucleotide sequence ID" value="XM_007914977.1"/>
</dbReference>
<keyword evidence="2" id="KW-0539">Nucleus</keyword>
<feature type="DNA-binding region" description="HMG box" evidence="2">
    <location>
        <begin position="219"/>
        <end position="285"/>
    </location>
</feature>
<dbReference type="GO" id="GO:0003677">
    <property type="term" value="F:DNA binding"/>
    <property type="evidence" value="ECO:0007669"/>
    <property type="project" value="UniProtKB-UniRule"/>
</dbReference>
<gene>
    <name evidence="5" type="ORF">UCRPA7_2435</name>
</gene>
<dbReference type="EMBL" id="KB932933">
    <property type="protein sequence ID" value="EOO02076.1"/>
    <property type="molecule type" value="Genomic_DNA"/>
</dbReference>
<dbReference type="HOGENOM" id="CLU_048021_2_1_1"/>
<evidence type="ECO:0000256" key="1">
    <source>
        <dbReference type="ARBA" id="ARBA00023125"/>
    </source>
</evidence>
<dbReference type="PANTHER" id="PTHR48112">
    <property type="entry name" value="HIGH MOBILITY GROUP PROTEIN DSP1"/>
    <property type="match status" value="1"/>
</dbReference>
<reference evidence="6" key="1">
    <citation type="journal article" date="2013" name="Genome Announc.">
        <title>Draft genome sequence of the ascomycete Phaeoacremonium aleophilum strain UCR-PA7, a causal agent of the esca disease complex in grapevines.</title>
        <authorList>
            <person name="Blanco-Ulate B."/>
            <person name="Rolshausen P."/>
            <person name="Cantu D."/>
        </authorList>
    </citation>
    <scope>NUCLEOTIDE SEQUENCE [LARGE SCALE GENOMIC DNA]</scope>
    <source>
        <strain evidence="6">UCR-PA7</strain>
    </source>
</reference>
<dbReference type="OrthoDB" id="1919336at2759"/>
<dbReference type="SUPFAM" id="SSF47095">
    <property type="entry name" value="HMG-box"/>
    <property type="match status" value="2"/>
</dbReference>
<protein>
    <submittedName>
        <fullName evidence="5">Putative hmg box protein</fullName>
    </submittedName>
</protein>
<dbReference type="InterPro" id="IPR009071">
    <property type="entry name" value="HMG_box_dom"/>
</dbReference>
<dbReference type="Proteomes" id="UP000014074">
    <property type="component" value="Unassembled WGS sequence"/>
</dbReference>
<evidence type="ECO:0000313" key="5">
    <source>
        <dbReference type="EMBL" id="EOO02076.1"/>
    </source>
</evidence>
<evidence type="ECO:0000259" key="4">
    <source>
        <dbReference type="PROSITE" id="PS50118"/>
    </source>
</evidence>
<dbReference type="KEGG" id="tmn:UCRPA7_2435"/>
<dbReference type="PROSITE" id="PS50118">
    <property type="entry name" value="HMG_BOX_2"/>
    <property type="match status" value="1"/>
</dbReference>